<dbReference type="EMBL" id="CP000848">
    <property type="protein sequence ID" value="ABV75990.1"/>
    <property type="molecule type" value="Genomic_DNA"/>
</dbReference>
<dbReference type="KEGG" id="rri:A1G_02175"/>
<organism evidence="1 2">
    <name type="scientific">Rickettsia rickettsii (strain Sheila Smith)</name>
    <dbReference type="NCBI Taxonomy" id="392021"/>
    <lineage>
        <taxon>Bacteria</taxon>
        <taxon>Pseudomonadati</taxon>
        <taxon>Pseudomonadota</taxon>
        <taxon>Alphaproteobacteria</taxon>
        <taxon>Rickettsiales</taxon>
        <taxon>Rickettsiaceae</taxon>
        <taxon>Rickettsieae</taxon>
        <taxon>Rickettsia</taxon>
        <taxon>spotted fever group</taxon>
    </lineage>
</organism>
<dbReference type="AlphaFoldDB" id="A0A0H3AWF9"/>
<name>A0A0H3AWF9_RICRS</name>
<dbReference type="Proteomes" id="UP000006832">
    <property type="component" value="Chromosome"/>
</dbReference>
<gene>
    <name evidence="1" type="ordered locus">A1G_02175</name>
</gene>
<protein>
    <submittedName>
        <fullName evidence="1">Uncharacterized protein</fullName>
    </submittedName>
</protein>
<dbReference type="HOGENOM" id="CLU_3391106_0_0_5"/>
<sequence>MEIKSAANTHIIEDKQYKLPIKHSNFLFWEIV</sequence>
<reference evidence="2" key="1">
    <citation type="submission" date="2007-09" db="EMBL/GenBank/DDBJ databases">
        <title>Complete genome sequence of Rickettsia rickettsii.</title>
        <authorList>
            <person name="Madan A."/>
            <person name="Fahey J."/>
            <person name="Helton E."/>
            <person name="Ketteman M."/>
            <person name="Madan A."/>
            <person name="Rodrigues S."/>
            <person name="Sanchez A."/>
            <person name="Dasch G."/>
            <person name="Eremeeva M."/>
        </authorList>
    </citation>
    <scope>NUCLEOTIDE SEQUENCE [LARGE SCALE GENOMIC DNA]</scope>
    <source>
        <strain evidence="2">Sheila Smith</strain>
    </source>
</reference>
<proteinExistence type="predicted"/>
<evidence type="ECO:0000313" key="1">
    <source>
        <dbReference type="EMBL" id="ABV75990.1"/>
    </source>
</evidence>
<evidence type="ECO:0000313" key="2">
    <source>
        <dbReference type="Proteomes" id="UP000006832"/>
    </source>
</evidence>
<accession>A0A0H3AWF9</accession>